<dbReference type="PANTHER" id="PTHR43847">
    <property type="entry name" value="BLL3993 PROTEIN"/>
    <property type="match status" value="1"/>
</dbReference>
<feature type="transmembrane region" description="Helical" evidence="5">
    <location>
        <begin position="166"/>
        <end position="182"/>
    </location>
</feature>
<feature type="transmembrane region" description="Helical" evidence="5">
    <location>
        <begin position="39"/>
        <end position="61"/>
    </location>
</feature>
<dbReference type="EMBL" id="UINC01090948">
    <property type="protein sequence ID" value="SVC43327.1"/>
    <property type="molecule type" value="Genomic_DNA"/>
</dbReference>
<protein>
    <recommendedName>
        <fullName evidence="7">Steroid 5-alpha reductase C-terminal domain-containing protein</fullName>
    </recommendedName>
</protein>
<feature type="transmembrane region" description="Helical" evidence="5">
    <location>
        <begin position="82"/>
        <end position="102"/>
    </location>
</feature>
<accession>A0A382M6J9</accession>
<dbReference type="InterPro" id="IPR052527">
    <property type="entry name" value="Metal_cation-efflux_comp"/>
</dbReference>
<keyword evidence="4 5" id="KW-0472">Membrane</keyword>
<evidence type="ECO:0000256" key="5">
    <source>
        <dbReference type="SAM" id="Phobius"/>
    </source>
</evidence>
<keyword evidence="3 5" id="KW-1133">Transmembrane helix</keyword>
<evidence type="ECO:0008006" key="7">
    <source>
        <dbReference type="Google" id="ProtNLM"/>
    </source>
</evidence>
<name>A0A382M6J9_9ZZZZ</name>
<keyword evidence="2 5" id="KW-0812">Transmembrane</keyword>
<proteinExistence type="predicted"/>
<evidence type="ECO:0000256" key="4">
    <source>
        <dbReference type="ARBA" id="ARBA00023136"/>
    </source>
</evidence>
<organism evidence="6">
    <name type="scientific">marine metagenome</name>
    <dbReference type="NCBI Taxonomy" id="408172"/>
    <lineage>
        <taxon>unclassified sequences</taxon>
        <taxon>metagenomes</taxon>
        <taxon>ecological metagenomes</taxon>
    </lineage>
</organism>
<reference evidence="6" key="1">
    <citation type="submission" date="2018-05" db="EMBL/GenBank/DDBJ databases">
        <authorList>
            <person name="Lanie J.A."/>
            <person name="Ng W.-L."/>
            <person name="Kazmierczak K.M."/>
            <person name="Andrzejewski T.M."/>
            <person name="Davidsen T.M."/>
            <person name="Wayne K.J."/>
            <person name="Tettelin H."/>
            <person name="Glass J.I."/>
            <person name="Rusch D."/>
            <person name="Podicherti R."/>
            <person name="Tsui H.-C.T."/>
            <person name="Winkler M.E."/>
        </authorList>
    </citation>
    <scope>NUCLEOTIDE SEQUENCE</scope>
</reference>
<dbReference type="Pfam" id="PF04191">
    <property type="entry name" value="PEMT"/>
    <property type="match status" value="1"/>
</dbReference>
<comment type="subcellular location">
    <subcellularLocation>
        <location evidence="1">Endomembrane system</location>
        <topology evidence="1">Multi-pass membrane protein</topology>
    </subcellularLocation>
</comment>
<evidence type="ECO:0000256" key="1">
    <source>
        <dbReference type="ARBA" id="ARBA00004127"/>
    </source>
</evidence>
<gene>
    <name evidence="6" type="ORF">METZ01_LOCUS296181</name>
</gene>
<feature type="transmembrane region" description="Helical" evidence="5">
    <location>
        <begin position="114"/>
        <end position="135"/>
    </location>
</feature>
<dbReference type="PANTHER" id="PTHR43847:SF1">
    <property type="entry name" value="BLL3993 PROTEIN"/>
    <property type="match status" value="1"/>
</dbReference>
<evidence type="ECO:0000256" key="3">
    <source>
        <dbReference type="ARBA" id="ARBA00022989"/>
    </source>
</evidence>
<sequence length="232" mass="25057">MLILKGLVGGLFQVVLFGGLLVLPAGLMPGGTWYWDRALIFLGVYGVIMVGGIVALGVLAPDSLSARTSAPASKAQPMADRIISAVLMVWFLAWCVFIPVDVFSLRLLPPPSPAVSGFGGVTLLIGLAICFVAIYQNAFARPIVEDQTERGQTLVDTGLYSVVRHPLYLGMLLFFAGLALWLESYGGLVAVSVLLAVLIARTAVEEKTLKRTLPGYTEYMETARYRLLPPIW</sequence>
<feature type="transmembrane region" description="Helical" evidence="5">
    <location>
        <begin position="188"/>
        <end position="204"/>
    </location>
</feature>
<dbReference type="GO" id="GO:0012505">
    <property type="term" value="C:endomembrane system"/>
    <property type="evidence" value="ECO:0007669"/>
    <property type="project" value="UniProtKB-SubCell"/>
</dbReference>
<evidence type="ECO:0000256" key="2">
    <source>
        <dbReference type="ARBA" id="ARBA00022692"/>
    </source>
</evidence>
<dbReference type="AlphaFoldDB" id="A0A382M6J9"/>
<dbReference type="Gene3D" id="1.20.120.1630">
    <property type="match status" value="1"/>
</dbReference>
<evidence type="ECO:0000313" key="6">
    <source>
        <dbReference type="EMBL" id="SVC43327.1"/>
    </source>
</evidence>
<feature type="transmembrane region" description="Helical" evidence="5">
    <location>
        <begin position="7"/>
        <end position="27"/>
    </location>
</feature>
<dbReference type="InterPro" id="IPR007318">
    <property type="entry name" value="Phopholipid_MeTrfase"/>
</dbReference>